<evidence type="ECO:0000313" key="8">
    <source>
        <dbReference type="EMBL" id="NIF20975.1"/>
    </source>
</evidence>
<sequence>MSLNHIPVHYSDRRRRWLDSFARRLISSCGMAILLLMMLLFFWLIWVVLPLFSSPSLHQGQAQALQDKSPLVALGNSGSVGWRIGASGNAALISLDKPSTGSILPLNAAIQSATVAADQQSMLLRTAQGVLLLQVDTTPAQAQWRFPLGDKPLSALGNAGQPLSLAKCGPDCWRMAQVNAQGIQVITYRDSDIPDILNIPQRHADKLLLSPRGTLLYTLDGQLLRVWSFPGTVPHLREIHTLPRIPQSLHLLSGGESLLIQDATGISQWFAISGEQGPRLREIHRYAESSGDALLFTEINRRVFATLNAEGEFKLFASKQDGPIMQRKLEAGVAGAAFSPNGDALLLERAGSWQRDKLDDPWPDVNWRNFWQKIWYENYPKPDWVWQSTAAGDSYQAKFSLVPMVTGTLKAAGLALLFATPLALAAAMYTAWFMSPGMRRWIKPAIEMMGALPSVVVGLIAGLWMAPHIGDALPGVLLLPVTLTITLLLCGRFGKRWQRAGRELLVLLPILLAVALLTLWLPSRFLPDVSIWLPHYAQRNLLVASLAMGFALIPLIFTLAEDALFSVPASLGQGSLALGATPWQTLTRVVLPGASAGIFAAMMIGFGRAIGETMILLMASGNTPQTSGGLFSGLRALSANIAIEMPEAASGSAHYRILFLSALVLLVFTLVINTLAELIRQRLRQRYSQHEGQG</sequence>
<accession>A0ABX0R6E6</accession>
<dbReference type="Proteomes" id="UP001515683">
    <property type="component" value="Unassembled WGS sequence"/>
</dbReference>
<dbReference type="EMBL" id="VWXF01000001">
    <property type="protein sequence ID" value="NIF20975.1"/>
    <property type="molecule type" value="Genomic_DNA"/>
</dbReference>
<keyword evidence="5 6" id="KW-0472">Membrane</keyword>
<evidence type="ECO:0000259" key="7">
    <source>
        <dbReference type="PROSITE" id="PS50928"/>
    </source>
</evidence>
<dbReference type="PROSITE" id="PS50928">
    <property type="entry name" value="ABC_TM1"/>
    <property type="match status" value="1"/>
</dbReference>
<dbReference type="SUPFAM" id="SSF161098">
    <property type="entry name" value="MetI-like"/>
    <property type="match status" value="2"/>
</dbReference>
<evidence type="ECO:0000256" key="6">
    <source>
        <dbReference type="RuleBase" id="RU363032"/>
    </source>
</evidence>
<evidence type="ECO:0000256" key="2">
    <source>
        <dbReference type="ARBA" id="ARBA00022519"/>
    </source>
</evidence>
<dbReference type="Gene3D" id="1.10.3720.10">
    <property type="entry name" value="MetI-like"/>
    <property type="match status" value="1"/>
</dbReference>
<dbReference type="PANTHER" id="PTHR42727">
    <property type="entry name" value="PHOSPHATE TRANSPORT SYSTEM PERMEASE PROTEIN"/>
    <property type="match status" value="1"/>
</dbReference>
<feature type="transmembrane region" description="Helical" evidence="6">
    <location>
        <begin position="445"/>
        <end position="466"/>
    </location>
</feature>
<feature type="transmembrane region" description="Helical" evidence="6">
    <location>
        <begin position="21"/>
        <end position="49"/>
    </location>
</feature>
<keyword evidence="2" id="KW-0997">Cell inner membrane</keyword>
<name>A0ABX0R6E6_9GAMM</name>
<comment type="similarity">
    <text evidence="6">Belongs to the binding-protein-dependent transport system permease family.</text>
</comment>
<keyword evidence="9" id="KW-1185">Reference proteome</keyword>
<keyword evidence="2" id="KW-1003">Cell membrane</keyword>
<dbReference type="InterPro" id="IPR035906">
    <property type="entry name" value="MetI-like_sf"/>
</dbReference>
<evidence type="ECO:0000256" key="4">
    <source>
        <dbReference type="ARBA" id="ARBA00022989"/>
    </source>
</evidence>
<feature type="transmembrane region" description="Helical" evidence="6">
    <location>
        <begin position="503"/>
        <end position="521"/>
    </location>
</feature>
<feature type="transmembrane region" description="Helical" evidence="6">
    <location>
        <begin position="541"/>
        <end position="560"/>
    </location>
</feature>
<dbReference type="SUPFAM" id="SSF82171">
    <property type="entry name" value="DPP6 N-terminal domain-like"/>
    <property type="match status" value="1"/>
</dbReference>
<protein>
    <submittedName>
        <fullName evidence="8">ABC transporter permease subunit</fullName>
    </submittedName>
</protein>
<dbReference type="InterPro" id="IPR000515">
    <property type="entry name" value="MetI-like"/>
</dbReference>
<dbReference type="CDD" id="cd06261">
    <property type="entry name" value="TM_PBP2"/>
    <property type="match status" value="1"/>
</dbReference>
<keyword evidence="6" id="KW-0813">Transport</keyword>
<feature type="transmembrane region" description="Helical" evidence="6">
    <location>
        <begin position="655"/>
        <end position="676"/>
    </location>
</feature>
<evidence type="ECO:0000256" key="1">
    <source>
        <dbReference type="ARBA" id="ARBA00004429"/>
    </source>
</evidence>
<comment type="subcellular location">
    <subcellularLocation>
        <location evidence="1">Cell inner membrane</location>
        <topology evidence="1">Multi-pass membrane protein</topology>
    </subcellularLocation>
    <subcellularLocation>
        <location evidence="6">Cell membrane</location>
        <topology evidence="6">Multi-pass membrane protein</topology>
    </subcellularLocation>
</comment>
<dbReference type="RefSeq" id="WP_167012817.1">
    <property type="nucleotide sequence ID" value="NZ_VWXF01000001.1"/>
</dbReference>
<comment type="caution">
    <text evidence="8">The sequence shown here is derived from an EMBL/GenBank/DDBJ whole genome shotgun (WGS) entry which is preliminary data.</text>
</comment>
<feature type="domain" description="ABC transmembrane type-1" evidence="7">
    <location>
        <begin position="405"/>
        <end position="676"/>
    </location>
</feature>
<evidence type="ECO:0000256" key="3">
    <source>
        <dbReference type="ARBA" id="ARBA00022692"/>
    </source>
</evidence>
<feature type="transmembrane region" description="Helical" evidence="6">
    <location>
        <begin position="411"/>
        <end position="433"/>
    </location>
</feature>
<keyword evidence="3 6" id="KW-0812">Transmembrane</keyword>
<reference evidence="8 9" key="1">
    <citation type="journal article" date="2019" name="bioRxiv">
        <title>Bacteria contribute to plant secondary compound degradation in a generalist herbivore system.</title>
        <authorList>
            <person name="Francoeur C.B."/>
            <person name="Khadempour L."/>
            <person name="Moreira-Soto R.D."/>
            <person name="Gotting K."/>
            <person name="Book A.J."/>
            <person name="Pinto-Tomas A.A."/>
            <person name="Keefover-Ring K."/>
            <person name="Currie C.R."/>
        </authorList>
    </citation>
    <scope>NUCLEOTIDE SEQUENCE [LARGE SCALE GENOMIC DNA]</scope>
    <source>
        <strain evidence="8">Acro-835</strain>
    </source>
</reference>
<evidence type="ECO:0000313" key="9">
    <source>
        <dbReference type="Proteomes" id="UP001515683"/>
    </source>
</evidence>
<dbReference type="PANTHER" id="PTHR42727:SF1">
    <property type="entry name" value="PHOSPHATE TRANSPORT SYSTEM PERMEASE"/>
    <property type="match status" value="1"/>
</dbReference>
<gene>
    <name evidence="8" type="ORF">F3J40_05045</name>
</gene>
<feature type="transmembrane region" description="Helical" evidence="6">
    <location>
        <begin position="589"/>
        <end position="610"/>
    </location>
</feature>
<evidence type="ECO:0000256" key="5">
    <source>
        <dbReference type="ARBA" id="ARBA00023136"/>
    </source>
</evidence>
<keyword evidence="4 6" id="KW-1133">Transmembrane helix</keyword>
<feature type="transmembrane region" description="Helical" evidence="6">
    <location>
        <begin position="472"/>
        <end position="491"/>
    </location>
</feature>
<dbReference type="Pfam" id="PF00528">
    <property type="entry name" value="BPD_transp_1"/>
    <property type="match status" value="1"/>
</dbReference>
<proteinExistence type="inferred from homology"/>
<organism evidence="8 9">
    <name type="scientific">Candidatus Pantoea multigeneris</name>
    <dbReference type="NCBI Taxonomy" id="2608357"/>
    <lineage>
        <taxon>Bacteria</taxon>
        <taxon>Pseudomonadati</taxon>
        <taxon>Pseudomonadota</taxon>
        <taxon>Gammaproteobacteria</taxon>
        <taxon>Enterobacterales</taxon>
        <taxon>Erwiniaceae</taxon>
        <taxon>Pantoea</taxon>
    </lineage>
</organism>